<dbReference type="Pfam" id="PF04082">
    <property type="entry name" value="Fungal_trans"/>
    <property type="match status" value="1"/>
</dbReference>
<dbReference type="EMBL" id="ML119109">
    <property type="protein sequence ID" value="RPB16457.1"/>
    <property type="molecule type" value="Genomic_DNA"/>
</dbReference>
<evidence type="ECO:0000256" key="3">
    <source>
        <dbReference type="SAM" id="MobiDB-lite"/>
    </source>
</evidence>
<keyword evidence="6" id="KW-1185">Reference proteome</keyword>
<keyword evidence="1" id="KW-0479">Metal-binding</keyword>
<reference evidence="5 6" key="1">
    <citation type="journal article" date="2018" name="Nat. Ecol. Evol.">
        <title>Pezizomycetes genomes reveal the molecular basis of ectomycorrhizal truffle lifestyle.</title>
        <authorList>
            <person name="Murat C."/>
            <person name="Payen T."/>
            <person name="Noel B."/>
            <person name="Kuo A."/>
            <person name="Morin E."/>
            <person name="Chen J."/>
            <person name="Kohler A."/>
            <person name="Krizsan K."/>
            <person name="Balestrini R."/>
            <person name="Da Silva C."/>
            <person name="Montanini B."/>
            <person name="Hainaut M."/>
            <person name="Levati E."/>
            <person name="Barry K.W."/>
            <person name="Belfiori B."/>
            <person name="Cichocki N."/>
            <person name="Clum A."/>
            <person name="Dockter R.B."/>
            <person name="Fauchery L."/>
            <person name="Guy J."/>
            <person name="Iotti M."/>
            <person name="Le Tacon F."/>
            <person name="Lindquist E.A."/>
            <person name="Lipzen A."/>
            <person name="Malagnac F."/>
            <person name="Mello A."/>
            <person name="Molinier V."/>
            <person name="Miyauchi S."/>
            <person name="Poulain J."/>
            <person name="Riccioni C."/>
            <person name="Rubini A."/>
            <person name="Sitrit Y."/>
            <person name="Splivallo R."/>
            <person name="Traeger S."/>
            <person name="Wang M."/>
            <person name="Zifcakova L."/>
            <person name="Wipf D."/>
            <person name="Zambonelli A."/>
            <person name="Paolocci F."/>
            <person name="Nowrousian M."/>
            <person name="Ottonello S."/>
            <person name="Baldrian P."/>
            <person name="Spatafora J.W."/>
            <person name="Henrissat B."/>
            <person name="Nagy L.G."/>
            <person name="Aury J.M."/>
            <person name="Wincker P."/>
            <person name="Grigoriev I.V."/>
            <person name="Bonfante P."/>
            <person name="Martin F.M."/>
        </authorList>
    </citation>
    <scope>NUCLEOTIDE SEQUENCE [LARGE SCALE GENOMIC DNA]</scope>
    <source>
        <strain evidence="5 6">CCBAS932</strain>
    </source>
</reference>
<dbReference type="GO" id="GO:0003677">
    <property type="term" value="F:DNA binding"/>
    <property type="evidence" value="ECO:0007669"/>
    <property type="project" value="InterPro"/>
</dbReference>
<dbReference type="InParanoid" id="A0A3N4L0X1"/>
<dbReference type="STRING" id="1392247.A0A3N4L0X1"/>
<name>A0A3N4L0X1_9PEZI</name>
<evidence type="ECO:0000313" key="5">
    <source>
        <dbReference type="EMBL" id="RPB16457.1"/>
    </source>
</evidence>
<evidence type="ECO:0000313" key="6">
    <source>
        <dbReference type="Proteomes" id="UP000277580"/>
    </source>
</evidence>
<feature type="region of interest" description="Disordered" evidence="3">
    <location>
        <begin position="117"/>
        <end position="141"/>
    </location>
</feature>
<dbReference type="SMART" id="SM00906">
    <property type="entry name" value="Fungal_trans"/>
    <property type="match status" value="1"/>
</dbReference>
<gene>
    <name evidence="5" type="ORF">P167DRAFT_318409</name>
</gene>
<feature type="domain" description="Zn(2)-C6 fungal-type" evidence="4">
    <location>
        <begin position="35"/>
        <end position="64"/>
    </location>
</feature>
<keyword evidence="2" id="KW-0539">Nucleus</keyword>
<dbReference type="InterPro" id="IPR001138">
    <property type="entry name" value="Zn2Cys6_DnaBD"/>
</dbReference>
<dbReference type="GO" id="GO:0006351">
    <property type="term" value="P:DNA-templated transcription"/>
    <property type="evidence" value="ECO:0007669"/>
    <property type="project" value="InterPro"/>
</dbReference>
<evidence type="ECO:0000256" key="1">
    <source>
        <dbReference type="ARBA" id="ARBA00022723"/>
    </source>
</evidence>
<dbReference type="OrthoDB" id="3990906at2759"/>
<protein>
    <recommendedName>
        <fullName evidence="4">Zn(2)-C6 fungal-type domain-containing protein</fullName>
    </recommendedName>
</protein>
<dbReference type="PROSITE" id="PS00463">
    <property type="entry name" value="ZN2_CY6_FUNGAL_1"/>
    <property type="match status" value="1"/>
</dbReference>
<proteinExistence type="predicted"/>
<dbReference type="PROSITE" id="PS50048">
    <property type="entry name" value="ZN2_CY6_FUNGAL_2"/>
    <property type="match status" value="1"/>
</dbReference>
<feature type="compositionally biased region" description="Low complexity" evidence="3">
    <location>
        <begin position="118"/>
        <end position="133"/>
    </location>
</feature>
<dbReference type="GO" id="GO:0008270">
    <property type="term" value="F:zinc ion binding"/>
    <property type="evidence" value="ECO:0007669"/>
    <property type="project" value="InterPro"/>
</dbReference>
<dbReference type="AlphaFoldDB" id="A0A3N4L0X1"/>
<dbReference type="SUPFAM" id="SSF57701">
    <property type="entry name" value="Zn2/Cys6 DNA-binding domain"/>
    <property type="match status" value="1"/>
</dbReference>
<dbReference type="InterPro" id="IPR050987">
    <property type="entry name" value="AtrR-like"/>
</dbReference>
<dbReference type="SMART" id="SM00066">
    <property type="entry name" value="GAL4"/>
    <property type="match status" value="1"/>
</dbReference>
<feature type="compositionally biased region" description="Basic residues" evidence="3">
    <location>
        <begin position="11"/>
        <end position="22"/>
    </location>
</feature>
<accession>A0A3N4L0X1</accession>
<dbReference type="PANTHER" id="PTHR46910:SF39">
    <property type="entry name" value="ZN(II)2CYS6 TRANSCRIPTION FACTOR (EUROFUNG)"/>
    <property type="match status" value="1"/>
</dbReference>
<dbReference type="Pfam" id="PF00172">
    <property type="entry name" value="Zn_clus"/>
    <property type="match status" value="1"/>
</dbReference>
<dbReference type="CDD" id="cd00067">
    <property type="entry name" value="GAL4"/>
    <property type="match status" value="1"/>
</dbReference>
<dbReference type="InterPro" id="IPR036864">
    <property type="entry name" value="Zn2-C6_fun-type_DNA-bd_sf"/>
</dbReference>
<dbReference type="GO" id="GO:0000981">
    <property type="term" value="F:DNA-binding transcription factor activity, RNA polymerase II-specific"/>
    <property type="evidence" value="ECO:0007669"/>
    <property type="project" value="InterPro"/>
</dbReference>
<feature type="region of interest" description="Disordered" evidence="3">
    <location>
        <begin position="1"/>
        <end position="26"/>
    </location>
</feature>
<dbReference type="Proteomes" id="UP000277580">
    <property type="component" value="Unassembled WGS sequence"/>
</dbReference>
<dbReference type="Gene3D" id="4.10.240.10">
    <property type="entry name" value="Zn(2)-C6 fungal-type DNA-binding domain"/>
    <property type="match status" value="1"/>
</dbReference>
<evidence type="ECO:0000256" key="2">
    <source>
        <dbReference type="ARBA" id="ARBA00023242"/>
    </source>
</evidence>
<dbReference type="CDD" id="cd12148">
    <property type="entry name" value="fungal_TF_MHR"/>
    <property type="match status" value="1"/>
</dbReference>
<sequence>MSEQPEIQFQPRRRASSNRQRPKVRDEDRKRIAVACDHCKTRKIRCTGEQPCRQCYLANITCNYPPASAKIVVPELFVDKLQARIYALEKALCEAVPDQAIREDIVGRFGISFPSQNGSITSSSGEPSPTSPGAAVWPENGSFGSRNRAISGDDLEAGDESNRFSSCSEGYSSFIGDSAGATFIDKIRDFIRSSYPHIPRNMSYIPSHSVPVDPALSFTSAASSYYTHDSLPLSLPVTDPYTLPQKTIVLRHLDSFLKLCACGTSTQPVDGGGIFHWFNPSKIYLEIEALYEVTNYGPPLNGTVSPVDYTSLCVINMILALSCQVMATTGTSSTVEDELAGISAHWRHFVAGSEPISPHTHIDQAYHHTRENSAPHYAHNSANTLPGMTFFARAKLLLVNPVEEASLPSLRIITLMSYYLLSANRRDAAYMYIGLAVRMAVSHGLHRTWRKGEWVSGGIGRYNGPGPQFSSASSPEDQLRKLVQYEEKKREFWNIYILDRIFSCYMGRPVMLSDEDIDVDLPSEIGDALPSGAGLSAHVRLSKIMGDVVNKVYRVRKTTSGFGREIGDVVGVIENIHNDLRSWEESLPPELKLINGVARGRSVLLLHFLYNQLHILTTRPSLLLAAKQRTAAFCVSSGNIPQMPPHIEQHVIICSNAARRNIALGRQLQSSGWISHHSFTDYHYLFNAAIVLLLSRLFGQEMQECTCATGACSTPSNDEEDIHFVITLLSGFGERGNEAAAASAKTASELSVIVERMICARDNTPPAPVSPQTPYPTNHEVSTIAINGQFEVPSYFSNHYSVAGNPPDPAIGYPTKQLYHQNLEVEDVYAWLQSGHFDR</sequence>
<dbReference type="InterPro" id="IPR007219">
    <property type="entry name" value="XnlR_reg_dom"/>
</dbReference>
<dbReference type="PANTHER" id="PTHR46910">
    <property type="entry name" value="TRANSCRIPTION FACTOR PDR1"/>
    <property type="match status" value="1"/>
</dbReference>
<evidence type="ECO:0000259" key="4">
    <source>
        <dbReference type="PROSITE" id="PS50048"/>
    </source>
</evidence>
<organism evidence="5 6">
    <name type="scientific">Morchella conica CCBAS932</name>
    <dbReference type="NCBI Taxonomy" id="1392247"/>
    <lineage>
        <taxon>Eukaryota</taxon>
        <taxon>Fungi</taxon>
        <taxon>Dikarya</taxon>
        <taxon>Ascomycota</taxon>
        <taxon>Pezizomycotina</taxon>
        <taxon>Pezizomycetes</taxon>
        <taxon>Pezizales</taxon>
        <taxon>Morchellaceae</taxon>
        <taxon>Morchella</taxon>
    </lineage>
</organism>